<protein>
    <submittedName>
        <fullName evidence="1">Uncharacterized protein</fullName>
    </submittedName>
</protein>
<accession>A0A0E9WQH8</accession>
<dbReference type="EMBL" id="GBXM01016782">
    <property type="protein sequence ID" value="JAH91795.1"/>
    <property type="molecule type" value="Transcribed_RNA"/>
</dbReference>
<reference evidence="1" key="2">
    <citation type="journal article" date="2015" name="Fish Shellfish Immunol.">
        <title>Early steps in the European eel (Anguilla anguilla)-Vibrio vulnificus interaction in the gills: Role of the RtxA13 toxin.</title>
        <authorList>
            <person name="Callol A."/>
            <person name="Pajuelo D."/>
            <person name="Ebbesson L."/>
            <person name="Teles M."/>
            <person name="MacKenzie S."/>
            <person name="Amaro C."/>
        </authorList>
    </citation>
    <scope>NUCLEOTIDE SEQUENCE</scope>
</reference>
<sequence length="44" mass="4939">MLQHLLKPKTLHTTLHSPHLPLGGGTFFFSKCFPVIEMEAAYKA</sequence>
<reference evidence="1" key="1">
    <citation type="submission" date="2014-11" db="EMBL/GenBank/DDBJ databases">
        <authorList>
            <person name="Amaro Gonzalez C."/>
        </authorList>
    </citation>
    <scope>NUCLEOTIDE SEQUENCE</scope>
</reference>
<organism evidence="1">
    <name type="scientific">Anguilla anguilla</name>
    <name type="common">European freshwater eel</name>
    <name type="synonym">Muraena anguilla</name>
    <dbReference type="NCBI Taxonomy" id="7936"/>
    <lineage>
        <taxon>Eukaryota</taxon>
        <taxon>Metazoa</taxon>
        <taxon>Chordata</taxon>
        <taxon>Craniata</taxon>
        <taxon>Vertebrata</taxon>
        <taxon>Euteleostomi</taxon>
        <taxon>Actinopterygii</taxon>
        <taxon>Neopterygii</taxon>
        <taxon>Teleostei</taxon>
        <taxon>Anguilliformes</taxon>
        <taxon>Anguillidae</taxon>
        <taxon>Anguilla</taxon>
    </lineage>
</organism>
<proteinExistence type="predicted"/>
<evidence type="ECO:0000313" key="1">
    <source>
        <dbReference type="EMBL" id="JAH91795.1"/>
    </source>
</evidence>
<dbReference type="AlphaFoldDB" id="A0A0E9WQH8"/>
<name>A0A0E9WQH8_ANGAN</name>